<organism evidence="1 2">
    <name type="scientific">Aegilops tauschii subsp. strangulata</name>
    <name type="common">Goatgrass</name>
    <dbReference type="NCBI Taxonomy" id="200361"/>
    <lineage>
        <taxon>Eukaryota</taxon>
        <taxon>Viridiplantae</taxon>
        <taxon>Streptophyta</taxon>
        <taxon>Embryophyta</taxon>
        <taxon>Tracheophyta</taxon>
        <taxon>Spermatophyta</taxon>
        <taxon>Magnoliopsida</taxon>
        <taxon>Liliopsida</taxon>
        <taxon>Poales</taxon>
        <taxon>Poaceae</taxon>
        <taxon>BOP clade</taxon>
        <taxon>Pooideae</taxon>
        <taxon>Triticodae</taxon>
        <taxon>Triticeae</taxon>
        <taxon>Triticinae</taxon>
        <taxon>Aegilops</taxon>
    </lineage>
</organism>
<reference evidence="1" key="5">
    <citation type="journal article" date="2021" name="G3 (Bethesda)">
        <title>Aegilops tauschii genome assembly Aet v5.0 features greater sequence contiguity and improved annotation.</title>
        <authorList>
            <person name="Wang L."/>
            <person name="Zhu T."/>
            <person name="Rodriguez J.C."/>
            <person name="Deal K.R."/>
            <person name="Dubcovsky J."/>
            <person name="McGuire P.E."/>
            <person name="Lux T."/>
            <person name="Spannagl M."/>
            <person name="Mayer K.F.X."/>
            <person name="Baldrich P."/>
            <person name="Meyers B.C."/>
            <person name="Huo N."/>
            <person name="Gu Y.Q."/>
            <person name="Zhou H."/>
            <person name="Devos K.M."/>
            <person name="Bennetzen J.L."/>
            <person name="Unver T."/>
            <person name="Budak H."/>
            <person name="Gulick P.J."/>
            <person name="Galiba G."/>
            <person name="Kalapos B."/>
            <person name="Nelson D.R."/>
            <person name="Li P."/>
            <person name="You F.M."/>
            <person name="Luo M.C."/>
            <person name="Dvorak J."/>
        </authorList>
    </citation>
    <scope>NUCLEOTIDE SEQUENCE [LARGE SCALE GENOMIC DNA]</scope>
    <source>
        <strain evidence="1">cv. AL8/78</strain>
    </source>
</reference>
<dbReference type="EnsemblPlants" id="AET5Gv21208700.5">
    <property type="protein sequence ID" value="AET5Gv21208700.5"/>
    <property type="gene ID" value="AET5Gv21208700"/>
</dbReference>
<dbReference type="PANTHER" id="PTHR34050:SF3">
    <property type="entry name" value="DNA REPAIR RAD52-LIKE PROTEIN 2, CHLOROPLASTIC"/>
    <property type="match status" value="1"/>
</dbReference>
<dbReference type="Proteomes" id="UP000015105">
    <property type="component" value="Chromosome 5D"/>
</dbReference>
<reference evidence="2" key="2">
    <citation type="journal article" date="2017" name="Nat. Plants">
        <title>The Aegilops tauschii genome reveals multiple impacts of transposons.</title>
        <authorList>
            <person name="Zhao G."/>
            <person name="Zou C."/>
            <person name="Li K."/>
            <person name="Wang K."/>
            <person name="Li T."/>
            <person name="Gao L."/>
            <person name="Zhang X."/>
            <person name="Wang H."/>
            <person name="Yang Z."/>
            <person name="Liu X."/>
            <person name="Jiang W."/>
            <person name="Mao L."/>
            <person name="Kong X."/>
            <person name="Jiao Y."/>
            <person name="Jia J."/>
        </authorList>
    </citation>
    <scope>NUCLEOTIDE SEQUENCE [LARGE SCALE GENOMIC DNA]</scope>
    <source>
        <strain evidence="2">cv. AL8/78</strain>
    </source>
</reference>
<evidence type="ECO:0000313" key="1">
    <source>
        <dbReference type="EnsemblPlants" id="AET5Gv21208700.5"/>
    </source>
</evidence>
<reference evidence="2" key="1">
    <citation type="journal article" date="2014" name="Science">
        <title>Ancient hybridizations among the ancestral genomes of bread wheat.</title>
        <authorList>
            <consortium name="International Wheat Genome Sequencing Consortium,"/>
            <person name="Marcussen T."/>
            <person name="Sandve S.R."/>
            <person name="Heier L."/>
            <person name="Spannagl M."/>
            <person name="Pfeifer M."/>
            <person name="Jakobsen K.S."/>
            <person name="Wulff B.B."/>
            <person name="Steuernagel B."/>
            <person name="Mayer K.F."/>
            <person name="Olsen O.A."/>
        </authorList>
    </citation>
    <scope>NUCLEOTIDE SEQUENCE [LARGE SCALE GENOMIC DNA]</scope>
    <source>
        <strain evidence="2">cv. AL8/78</strain>
    </source>
</reference>
<dbReference type="GO" id="GO:0000724">
    <property type="term" value="P:double-strand break repair via homologous recombination"/>
    <property type="evidence" value="ECO:0007669"/>
    <property type="project" value="InterPro"/>
</dbReference>
<reference evidence="1" key="3">
    <citation type="journal article" date="2017" name="Nature">
        <title>Genome sequence of the progenitor of the wheat D genome Aegilops tauschii.</title>
        <authorList>
            <person name="Luo M.C."/>
            <person name="Gu Y.Q."/>
            <person name="Puiu D."/>
            <person name="Wang H."/>
            <person name="Twardziok S.O."/>
            <person name="Deal K.R."/>
            <person name="Huo N."/>
            <person name="Zhu T."/>
            <person name="Wang L."/>
            <person name="Wang Y."/>
            <person name="McGuire P.E."/>
            <person name="Liu S."/>
            <person name="Long H."/>
            <person name="Ramasamy R.K."/>
            <person name="Rodriguez J.C."/>
            <person name="Van S.L."/>
            <person name="Yuan L."/>
            <person name="Wang Z."/>
            <person name="Xia Z."/>
            <person name="Xiao L."/>
            <person name="Anderson O.D."/>
            <person name="Ouyang S."/>
            <person name="Liang Y."/>
            <person name="Zimin A.V."/>
            <person name="Pertea G."/>
            <person name="Qi P."/>
            <person name="Bennetzen J.L."/>
            <person name="Dai X."/>
            <person name="Dawson M.W."/>
            <person name="Muller H.G."/>
            <person name="Kugler K."/>
            <person name="Rivarola-Duarte L."/>
            <person name="Spannagl M."/>
            <person name="Mayer K.F.X."/>
            <person name="Lu F.H."/>
            <person name="Bevan M.W."/>
            <person name="Leroy P."/>
            <person name="Li P."/>
            <person name="You F.M."/>
            <person name="Sun Q."/>
            <person name="Liu Z."/>
            <person name="Lyons E."/>
            <person name="Wicker T."/>
            <person name="Salzberg S.L."/>
            <person name="Devos K.M."/>
            <person name="Dvorak J."/>
        </authorList>
    </citation>
    <scope>NUCLEOTIDE SEQUENCE [LARGE SCALE GENOMIC DNA]</scope>
    <source>
        <strain evidence="1">cv. AL8/78</strain>
    </source>
</reference>
<dbReference type="InterPro" id="IPR037489">
    <property type="entry name" value="RAD52-like"/>
</dbReference>
<dbReference type="GO" id="GO:0003677">
    <property type="term" value="F:DNA binding"/>
    <property type="evidence" value="ECO:0007669"/>
    <property type="project" value="InterPro"/>
</dbReference>
<accession>A0A453MJC8</accession>
<dbReference type="AlphaFoldDB" id="A0A453MJC8"/>
<protein>
    <submittedName>
        <fullName evidence="1">Uncharacterized protein</fullName>
    </submittedName>
</protein>
<name>A0A453MJC8_AEGTS</name>
<sequence>AKLRPIHQPIGRSARILVPSLSPRAFSWISDHSRISISLSVRYHANRMLSFYAPGWCGEVRDVIYNDNGKVTVVYRVTIRGIDGEVRSSGGCWNSITERRTARRPRGGRGRGGVLQGLREVRLRAVPVPRRRGAVKDVIISCLTLSMFRRSDAKLGRACM</sequence>
<reference evidence="1" key="4">
    <citation type="submission" date="2019-03" db="UniProtKB">
        <authorList>
            <consortium name="EnsemblPlants"/>
        </authorList>
    </citation>
    <scope>IDENTIFICATION</scope>
</reference>
<proteinExistence type="predicted"/>
<keyword evidence="2" id="KW-1185">Reference proteome</keyword>
<evidence type="ECO:0000313" key="2">
    <source>
        <dbReference type="Proteomes" id="UP000015105"/>
    </source>
</evidence>
<dbReference type="Gramene" id="AET5Gv21208700.5">
    <property type="protein sequence ID" value="AET5Gv21208700.5"/>
    <property type="gene ID" value="AET5Gv21208700"/>
</dbReference>
<dbReference type="PANTHER" id="PTHR34050">
    <property type="entry name" value="DNA REPAIR RAD52-LIKE PROTEIN 2, CHLOROPLASTIC"/>
    <property type="match status" value="1"/>
</dbReference>